<feature type="domain" description="Rhodopsin" evidence="6">
    <location>
        <begin position="3"/>
        <end position="46"/>
    </location>
</feature>
<comment type="similarity">
    <text evidence="5">Belongs to the SAT4 family.</text>
</comment>
<keyword evidence="4" id="KW-0472">Membrane</keyword>
<reference evidence="7 8" key="1">
    <citation type="submission" date="2021-11" db="EMBL/GenBank/DDBJ databases">
        <title>Black yeast isolated from Biological Soil Crust.</title>
        <authorList>
            <person name="Kurbessoian T."/>
        </authorList>
    </citation>
    <scope>NUCLEOTIDE SEQUENCE [LARGE SCALE GENOMIC DNA]</scope>
    <source>
        <strain evidence="7 8">CCFEE 5522</strain>
    </source>
</reference>
<evidence type="ECO:0000256" key="2">
    <source>
        <dbReference type="ARBA" id="ARBA00022692"/>
    </source>
</evidence>
<evidence type="ECO:0000313" key="7">
    <source>
        <dbReference type="EMBL" id="KAK4543132.1"/>
    </source>
</evidence>
<comment type="subcellular location">
    <subcellularLocation>
        <location evidence="1">Membrane</location>
        <topology evidence="1">Multi-pass membrane protein</topology>
    </subcellularLocation>
</comment>
<gene>
    <name evidence="7" type="ORF">LTR36_005910</name>
</gene>
<dbReference type="EMBL" id="JAVFHQ010000035">
    <property type="protein sequence ID" value="KAK4543132.1"/>
    <property type="molecule type" value="Genomic_DNA"/>
</dbReference>
<evidence type="ECO:0000256" key="5">
    <source>
        <dbReference type="ARBA" id="ARBA00038359"/>
    </source>
</evidence>
<dbReference type="AlphaFoldDB" id="A0AAV9JEA9"/>
<keyword evidence="2" id="KW-0812">Transmembrane</keyword>
<dbReference type="Pfam" id="PF20684">
    <property type="entry name" value="Fung_rhodopsin"/>
    <property type="match status" value="1"/>
</dbReference>
<dbReference type="InterPro" id="IPR049326">
    <property type="entry name" value="Rhodopsin_dom_fungi"/>
</dbReference>
<proteinExistence type="inferred from homology"/>
<evidence type="ECO:0000259" key="6">
    <source>
        <dbReference type="Pfam" id="PF20684"/>
    </source>
</evidence>
<dbReference type="GO" id="GO:0016020">
    <property type="term" value="C:membrane"/>
    <property type="evidence" value="ECO:0007669"/>
    <property type="project" value="UniProtKB-SubCell"/>
</dbReference>
<dbReference type="Proteomes" id="UP001324427">
    <property type="component" value="Unassembled WGS sequence"/>
</dbReference>
<name>A0AAV9JEA9_9PEZI</name>
<evidence type="ECO:0000256" key="3">
    <source>
        <dbReference type="ARBA" id="ARBA00022989"/>
    </source>
</evidence>
<keyword evidence="8" id="KW-1185">Reference proteome</keyword>
<keyword evidence="3" id="KW-1133">Transmembrane helix</keyword>
<evidence type="ECO:0000256" key="1">
    <source>
        <dbReference type="ARBA" id="ARBA00004141"/>
    </source>
</evidence>
<protein>
    <recommendedName>
        <fullName evidence="6">Rhodopsin domain-containing protein</fullName>
    </recommendedName>
</protein>
<dbReference type="InterPro" id="IPR052337">
    <property type="entry name" value="SAT4-like"/>
</dbReference>
<evidence type="ECO:0000313" key="8">
    <source>
        <dbReference type="Proteomes" id="UP001324427"/>
    </source>
</evidence>
<dbReference type="PANTHER" id="PTHR33048:SF47">
    <property type="entry name" value="INTEGRAL MEMBRANE PROTEIN-RELATED"/>
    <property type="match status" value="1"/>
</dbReference>
<dbReference type="PANTHER" id="PTHR33048">
    <property type="entry name" value="PTH11-LIKE INTEGRAL MEMBRANE PROTEIN (AFU_ORTHOLOGUE AFUA_5G11245)"/>
    <property type="match status" value="1"/>
</dbReference>
<evidence type="ECO:0000256" key="4">
    <source>
        <dbReference type="ARBA" id="ARBA00023136"/>
    </source>
</evidence>
<organism evidence="7 8">
    <name type="scientific">Oleoguttula mirabilis</name>
    <dbReference type="NCBI Taxonomy" id="1507867"/>
    <lineage>
        <taxon>Eukaryota</taxon>
        <taxon>Fungi</taxon>
        <taxon>Dikarya</taxon>
        <taxon>Ascomycota</taxon>
        <taxon>Pezizomycotina</taxon>
        <taxon>Dothideomycetes</taxon>
        <taxon>Dothideomycetidae</taxon>
        <taxon>Mycosphaerellales</taxon>
        <taxon>Teratosphaeriaceae</taxon>
        <taxon>Oleoguttula</taxon>
    </lineage>
</organism>
<comment type="caution">
    <text evidence="7">The sequence shown here is derived from an EMBL/GenBank/DDBJ whole genome shotgun (WGS) entry which is preliminary data.</text>
</comment>
<sequence length="130" mass="14007">MSALVKSVSNTDTTWDSAPAFIWSHVEASVGLIATCLPSLKAPLARLLPSGIAGSSGSRSRTASTFKMQKFTSKGGSGTFNKAHRVTDDDMVCITTQGREESEGRESQDRILKPGRGITVQRDIEINTEY</sequence>
<accession>A0AAV9JEA9</accession>